<reference evidence="2 3" key="1">
    <citation type="submission" date="2024-06" db="EMBL/GenBank/DDBJ databases">
        <authorList>
            <person name="Kraege A."/>
            <person name="Thomma B."/>
        </authorList>
    </citation>
    <scope>NUCLEOTIDE SEQUENCE [LARGE SCALE GENOMIC DNA]</scope>
</reference>
<dbReference type="CDD" id="cd09992">
    <property type="entry name" value="HDAC_classII"/>
    <property type="match status" value="1"/>
</dbReference>
<evidence type="ECO:0000259" key="1">
    <source>
        <dbReference type="Pfam" id="PF00850"/>
    </source>
</evidence>
<dbReference type="InterPro" id="IPR037138">
    <property type="entry name" value="His_deacetylse_dom_sf"/>
</dbReference>
<proteinExistence type="predicted"/>
<dbReference type="PANTHER" id="PTHR10625">
    <property type="entry name" value="HISTONE DEACETYLASE HDAC1-RELATED"/>
    <property type="match status" value="1"/>
</dbReference>
<sequence>MAGAQLAYSVAPSAGHDLAGHYECAKRIPAILEALQHNKLTAESQPQKMRKLPGRVASSAELEAVHSSAHVATMKRKAAEDAPCVVADFEEPPDNTTYMAKSSFDDALHAAGSALEAVDAVMEGSDAKAPKGFAVIRPPGHHATRESPMGFCLFNNVAIAARYCQERHHLKKVMILDFDVHHGNGTQDLFYEDDSVLFIDMHQNEVWPGTGQINEAGRGKGEGTTINVPMPVGSGHEAALKAYQRIVRPAAVRFAPDIILVSAGYDAHRLDPLEKLNYESATYHALVSSLMSLADELCGGRLVLLLEGGYSFQGLSEGVCNSFQALTGGQPLHEVDSSADAEPGRAVDEVLDEVVALHDL</sequence>
<dbReference type="InterPro" id="IPR023696">
    <property type="entry name" value="Ureohydrolase_dom_sf"/>
</dbReference>
<protein>
    <submittedName>
        <fullName evidence="2">G6804 protein</fullName>
    </submittedName>
</protein>
<accession>A0ABP1FW95</accession>
<dbReference type="SUPFAM" id="SSF52768">
    <property type="entry name" value="Arginase/deacetylase"/>
    <property type="match status" value="1"/>
</dbReference>
<name>A0ABP1FW95_9CHLO</name>
<dbReference type="InterPro" id="IPR023801">
    <property type="entry name" value="His_deacetylse_dom"/>
</dbReference>
<keyword evidence="3" id="KW-1185">Reference proteome</keyword>
<dbReference type="PRINTS" id="PR01270">
    <property type="entry name" value="HDASUPER"/>
</dbReference>
<comment type="caution">
    <text evidence="2">The sequence shown here is derived from an EMBL/GenBank/DDBJ whole genome shotgun (WGS) entry which is preliminary data.</text>
</comment>
<dbReference type="InterPro" id="IPR000286">
    <property type="entry name" value="HDACs"/>
</dbReference>
<evidence type="ECO:0000313" key="3">
    <source>
        <dbReference type="Proteomes" id="UP001497392"/>
    </source>
</evidence>
<organism evidence="2 3">
    <name type="scientific">Coccomyxa viridis</name>
    <dbReference type="NCBI Taxonomy" id="1274662"/>
    <lineage>
        <taxon>Eukaryota</taxon>
        <taxon>Viridiplantae</taxon>
        <taxon>Chlorophyta</taxon>
        <taxon>core chlorophytes</taxon>
        <taxon>Trebouxiophyceae</taxon>
        <taxon>Trebouxiophyceae incertae sedis</taxon>
        <taxon>Coccomyxaceae</taxon>
        <taxon>Coccomyxa</taxon>
    </lineage>
</organism>
<dbReference type="Gene3D" id="3.40.800.20">
    <property type="entry name" value="Histone deacetylase domain"/>
    <property type="match status" value="1"/>
</dbReference>
<evidence type="ECO:0000313" key="2">
    <source>
        <dbReference type="EMBL" id="CAL5224165.1"/>
    </source>
</evidence>
<dbReference type="EMBL" id="CAXHTA020000010">
    <property type="protein sequence ID" value="CAL5224165.1"/>
    <property type="molecule type" value="Genomic_DNA"/>
</dbReference>
<dbReference type="Proteomes" id="UP001497392">
    <property type="component" value="Unassembled WGS sequence"/>
</dbReference>
<feature type="domain" description="Histone deacetylase" evidence="1">
    <location>
        <begin position="21"/>
        <end position="325"/>
    </location>
</feature>
<dbReference type="PANTHER" id="PTHR10625:SF11">
    <property type="entry name" value="HISTONE DEACETYLASE 14, CHLOROPLASTIC"/>
    <property type="match status" value="1"/>
</dbReference>
<dbReference type="Pfam" id="PF00850">
    <property type="entry name" value="Hist_deacetyl"/>
    <property type="match status" value="1"/>
</dbReference>
<gene>
    <name evidence="2" type="primary">g6804</name>
    <name evidence="2" type="ORF">VP750_LOCUS5824</name>
</gene>